<reference evidence="2" key="1">
    <citation type="submission" date="2020-12" db="EMBL/GenBank/DDBJ databases">
        <title>Metabolic potential, ecology and presence of endohyphal bacteria is reflected in genomic diversity of Mucoromycotina.</title>
        <authorList>
            <person name="Muszewska A."/>
            <person name="Okrasinska A."/>
            <person name="Steczkiewicz K."/>
            <person name="Drgas O."/>
            <person name="Orlowska M."/>
            <person name="Perlinska-Lenart U."/>
            <person name="Aleksandrzak-Piekarczyk T."/>
            <person name="Szatraj K."/>
            <person name="Zielenkiewicz U."/>
            <person name="Pilsyk S."/>
            <person name="Malc E."/>
            <person name="Mieczkowski P."/>
            <person name="Kruszewska J.S."/>
            <person name="Biernat P."/>
            <person name="Pawlowska J."/>
        </authorList>
    </citation>
    <scope>NUCLEOTIDE SEQUENCE</scope>
    <source>
        <strain evidence="2">WA0000067209</strain>
    </source>
</reference>
<dbReference type="Proteomes" id="UP000654370">
    <property type="component" value="Unassembled WGS sequence"/>
</dbReference>
<feature type="region of interest" description="Disordered" evidence="1">
    <location>
        <begin position="209"/>
        <end position="228"/>
    </location>
</feature>
<evidence type="ECO:0000313" key="3">
    <source>
        <dbReference type="Proteomes" id="UP000654370"/>
    </source>
</evidence>
<comment type="caution">
    <text evidence="2">The sequence shown here is derived from an EMBL/GenBank/DDBJ whole genome shotgun (WGS) entry which is preliminary data.</text>
</comment>
<dbReference type="EMBL" id="JAEPQZ010000004">
    <property type="protein sequence ID" value="KAG2182395.1"/>
    <property type="molecule type" value="Genomic_DNA"/>
</dbReference>
<name>A0A8H7PYU3_MORIS</name>
<accession>A0A8H7PYU3</accession>
<gene>
    <name evidence="2" type="ORF">INT43_007325</name>
</gene>
<keyword evidence="3" id="KW-1185">Reference proteome</keyword>
<proteinExistence type="predicted"/>
<protein>
    <submittedName>
        <fullName evidence="2">Uncharacterized protein</fullName>
    </submittedName>
</protein>
<organism evidence="2 3">
    <name type="scientific">Mortierella isabellina</name>
    <name type="common">Filamentous fungus</name>
    <name type="synonym">Umbelopsis isabellina</name>
    <dbReference type="NCBI Taxonomy" id="91625"/>
    <lineage>
        <taxon>Eukaryota</taxon>
        <taxon>Fungi</taxon>
        <taxon>Fungi incertae sedis</taxon>
        <taxon>Mucoromycota</taxon>
        <taxon>Mucoromycotina</taxon>
        <taxon>Umbelopsidomycetes</taxon>
        <taxon>Umbelopsidales</taxon>
        <taxon>Umbelopsidaceae</taxon>
        <taxon>Umbelopsis</taxon>
    </lineage>
</organism>
<sequence length="228" mass="24936">MVSINVAYVLNATGVASETRRLAAEISGLGGTPIVMLLNSWNGTDLKALNTRIDNLLQSLCGQVPSMFANHIFISINNSYHSYDVSGSGACRIAALDEMLTLLLTACPLEIRPDYLAIIGARNSITYYLETLQTVHIFDSSQVPPPIDLEPLRQAGIPVVPQQVYEMEINKSKEIVERRAGLLALVKAGGHGWEQVLVMPKFKADKERYDNMQSSGIKPESPPLESPV</sequence>
<dbReference type="AlphaFoldDB" id="A0A8H7PYU3"/>
<dbReference type="OrthoDB" id="2121355at2759"/>
<evidence type="ECO:0000256" key="1">
    <source>
        <dbReference type="SAM" id="MobiDB-lite"/>
    </source>
</evidence>
<evidence type="ECO:0000313" key="2">
    <source>
        <dbReference type="EMBL" id="KAG2182395.1"/>
    </source>
</evidence>